<dbReference type="GO" id="GO:0034587">
    <property type="term" value="P:piRNA processing"/>
    <property type="evidence" value="ECO:0007669"/>
    <property type="project" value="TreeGrafter"/>
</dbReference>
<keyword evidence="4" id="KW-1185">Reference proteome</keyword>
<dbReference type="InterPro" id="IPR012337">
    <property type="entry name" value="RNaseH-like_sf"/>
</dbReference>
<evidence type="ECO:0000259" key="2">
    <source>
        <dbReference type="Pfam" id="PF01612"/>
    </source>
</evidence>
<accession>A0A2T7PLX6</accession>
<dbReference type="GO" id="GO:0008408">
    <property type="term" value="F:3'-5' exonuclease activity"/>
    <property type="evidence" value="ECO:0007669"/>
    <property type="project" value="InterPro"/>
</dbReference>
<feature type="domain" description="3'-5' exonuclease" evidence="2">
    <location>
        <begin position="150"/>
        <end position="252"/>
    </location>
</feature>
<protein>
    <recommendedName>
        <fullName evidence="2">3'-5' exonuclease domain-containing protein</fullName>
    </recommendedName>
</protein>
<gene>
    <name evidence="3" type="ORF">C0Q70_05676</name>
</gene>
<name>A0A2T7PLX6_POMCA</name>
<dbReference type="STRING" id="400727.A0A2T7PLX6"/>
<dbReference type="GO" id="GO:1990923">
    <property type="term" value="C:PET complex"/>
    <property type="evidence" value="ECO:0007669"/>
    <property type="project" value="TreeGrafter"/>
</dbReference>
<comment type="caution">
    <text evidence="3">The sequence shown here is derived from an EMBL/GenBank/DDBJ whole genome shotgun (WGS) entry which is preliminary data.</text>
</comment>
<sequence length="684" mass="77247">MDSMLNLVGHKVTLKTTDNLIVSGFIQSLDKQNHKITLRGVTDIVSGEFIQGLQNFYRQDILELEVHEEKKKNLIQQANNAKDKKDTKSIISGCKGQPKHLKNLGFLHPRELLLQAQCQKEIEEDKKSGGASRECQLPENCTLVDDCHSQLFKDTVDYLSKQAVIAVSFEGVSMGRSGKLCWLLMASRDEIVFFDILSMGKEAISAGIGDLLESSLVLKVIHDCRLPSDLLYHQYNIKLNNVFDTQVASAFVYRLQNGGDFPRYVESLGQCLLYYLKLKKADIHIMLVRRHCQEEDEKVWMLRPVPANVSDAAKKHVCHLLTLRLVLMEEMMTEFIIGVEVFLGNVRDASESEARILQQARHRLPAQFSHLSDLKDMNGRWSRKSPKNRKGNILSNYKDANGFQENCVGVIHPLVRGSHDSVWHKAEDADHGLLSTSAHNQSSCTFQGPKGDSSTSHKRNRSELSSPRQVHDNTVLTKDVVMQLNSDNEDRGSRKSDSNGTHSNCRDRYNGMTDSNKQKEVCTHSAIICGGTNAKTTLQEMIPEEQAEKQAKSKGLEIIKNYMRSRAGNLCRDEKIQTVNIVMKPEGFLHERSSRYKHYPVKEDLQKMSSDDSEGECLERSDAECEEDSFDAIPSQVKLEQKSRTSGVIGHQLTNYMLGDDLVPEGGFNTAIFHDMTTDVERYK</sequence>
<organism evidence="3 4">
    <name type="scientific">Pomacea canaliculata</name>
    <name type="common">Golden apple snail</name>
    <dbReference type="NCBI Taxonomy" id="400727"/>
    <lineage>
        <taxon>Eukaryota</taxon>
        <taxon>Metazoa</taxon>
        <taxon>Spiralia</taxon>
        <taxon>Lophotrochozoa</taxon>
        <taxon>Mollusca</taxon>
        <taxon>Gastropoda</taxon>
        <taxon>Caenogastropoda</taxon>
        <taxon>Architaenioglossa</taxon>
        <taxon>Ampullarioidea</taxon>
        <taxon>Ampullariidae</taxon>
        <taxon>Pomacea</taxon>
    </lineage>
</organism>
<dbReference type="PANTHER" id="PTHR46628">
    <property type="entry name" value="PIRNA BIOGENESIS PROTEIN EXD1"/>
    <property type="match status" value="1"/>
</dbReference>
<dbReference type="SUPFAM" id="SSF53098">
    <property type="entry name" value="Ribonuclease H-like"/>
    <property type="match status" value="1"/>
</dbReference>
<reference evidence="3 4" key="1">
    <citation type="submission" date="2018-04" db="EMBL/GenBank/DDBJ databases">
        <title>The genome of golden apple snail Pomacea canaliculata provides insight into stress tolerance and invasive adaptation.</title>
        <authorList>
            <person name="Liu C."/>
            <person name="Liu B."/>
            <person name="Ren Y."/>
            <person name="Zhang Y."/>
            <person name="Wang H."/>
            <person name="Li S."/>
            <person name="Jiang F."/>
            <person name="Yin L."/>
            <person name="Zhang G."/>
            <person name="Qian W."/>
            <person name="Fan W."/>
        </authorList>
    </citation>
    <scope>NUCLEOTIDE SEQUENCE [LARGE SCALE GENOMIC DNA]</scope>
    <source>
        <strain evidence="3">SZHN2017</strain>
        <tissue evidence="3">Muscle</tissue>
    </source>
</reference>
<dbReference type="OrthoDB" id="26838at2759"/>
<feature type="region of interest" description="Disordered" evidence="1">
    <location>
        <begin position="439"/>
        <end position="516"/>
    </location>
</feature>
<dbReference type="GO" id="GO:0003676">
    <property type="term" value="F:nucleic acid binding"/>
    <property type="evidence" value="ECO:0007669"/>
    <property type="project" value="InterPro"/>
</dbReference>
<dbReference type="EMBL" id="PZQS01000003">
    <property type="protein sequence ID" value="PVD34404.1"/>
    <property type="molecule type" value="Genomic_DNA"/>
</dbReference>
<dbReference type="InterPro" id="IPR052144">
    <property type="entry name" value="piRNA_biogenesis_EXD1"/>
</dbReference>
<dbReference type="AlphaFoldDB" id="A0A2T7PLX6"/>
<evidence type="ECO:0000256" key="1">
    <source>
        <dbReference type="SAM" id="MobiDB-lite"/>
    </source>
</evidence>
<dbReference type="Proteomes" id="UP000245119">
    <property type="component" value="Linkage Group LG3"/>
</dbReference>
<proteinExistence type="predicted"/>
<dbReference type="InterPro" id="IPR002562">
    <property type="entry name" value="3'-5'_exonuclease_dom"/>
</dbReference>
<dbReference type="Pfam" id="PF01612">
    <property type="entry name" value="DNA_pol_A_exo1"/>
    <property type="match status" value="1"/>
</dbReference>
<dbReference type="Gene3D" id="3.30.420.10">
    <property type="entry name" value="Ribonuclease H-like superfamily/Ribonuclease H"/>
    <property type="match status" value="1"/>
</dbReference>
<evidence type="ECO:0000313" key="4">
    <source>
        <dbReference type="Proteomes" id="UP000245119"/>
    </source>
</evidence>
<evidence type="ECO:0000313" key="3">
    <source>
        <dbReference type="EMBL" id="PVD34404.1"/>
    </source>
</evidence>
<dbReference type="PANTHER" id="PTHR46628:SF1">
    <property type="entry name" value="PIRNA BIOGENESIS PROTEIN EXD1"/>
    <property type="match status" value="1"/>
</dbReference>
<feature type="compositionally biased region" description="Basic and acidic residues" evidence="1">
    <location>
        <begin position="488"/>
        <end position="497"/>
    </location>
</feature>
<feature type="compositionally biased region" description="Polar residues" evidence="1">
    <location>
        <begin position="463"/>
        <end position="476"/>
    </location>
</feature>
<dbReference type="InterPro" id="IPR036397">
    <property type="entry name" value="RNaseH_sf"/>
</dbReference>